<proteinExistence type="predicted"/>
<reference evidence="2" key="1">
    <citation type="submission" date="2022-11" db="UniProtKB">
        <authorList>
            <consortium name="WormBaseParasite"/>
        </authorList>
    </citation>
    <scope>IDENTIFICATION</scope>
</reference>
<dbReference type="Proteomes" id="UP000887569">
    <property type="component" value="Unplaced"/>
</dbReference>
<dbReference type="WBParaSite" id="PgR129_g005_t01">
    <property type="protein sequence ID" value="PgR129_g005_t01"/>
    <property type="gene ID" value="PgR129_g005"/>
</dbReference>
<keyword evidence="1" id="KW-1185">Reference proteome</keyword>
<organism evidence="1 2">
    <name type="scientific">Parascaris univalens</name>
    <name type="common">Nematode worm</name>
    <dbReference type="NCBI Taxonomy" id="6257"/>
    <lineage>
        <taxon>Eukaryota</taxon>
        <taxon>Metazoa</taxon>
        <taxon>Ecdysozoa</taxon>
        <taxon>Nematoda</taxon>
        <taxon>Chromadorea</taxon>
        <taxon>Rhabditida</taxon>
        <taxon>Spirurina</taxon>
        <taxon>Ascaridomorpha</taxon>
        <taxon>Ascaridoidea</taxon>
        <taxon>Ascarididae</taxon>
        <taxon>Parascaris</taxon>
    </lineage>
</organism>
<name>A0A915CCX9_PARUN</name>
<sequence length="73" mass="8453">KVLGKLNLDGRSKESLCGLFHFAQYHRRYLFRGEGLGFTLILDLQFRFASLRVDHLEGPVFHVRLHSRIIVSA</sequence>
<dbReference type="AlphaFoldDB" id="A0A915CCX9"/>
<accession>A0A915CCX9</accession>
<evidence type="ECO:0000313" key="1">
    <source>
        <dbReference type="Proteomes" id="UP000887569"/>
    </source>
</evidence>
<protein>
    <submittedName>
        <fullName evidence="2">Uncharacterized protein</fullName>
    </submittedName>
</protein>
<evidence type="ECO:0000313" key="2">
    <source>
        <dbReference type="WBParaSite" id="PgR129_g005_t01"/>
    </source>
</evidence>